<dbReference type="PROSITE" id="PS01177">
    <property type="entry name" value="ANAPHYLATOXIN_1"/>
    <property type="match status" value="1"/>
</dbReference>
<dbReference type="Pfam" id="PF07677">
    <property type="entry name" value="A2M_recep"/>
    <property type="match status" value="1"/>
</dbReference>
<keyword evidence="3" id="KW-0882">Thioester bond</keyword>
<dbReference type="InterPro" id="IPR047565">
    <property type="entry name" value="Alpha-macroglob_thiol-ester_cl"/>
</dbReference>
<dbReference type="InterPro" id="IPR002890">
    <property type="entry name" value="MG2"/>
</dbReference>
<dbReference type="Proteomes" id="UP000727407">
    <property type="component" value="Unassembled WGS sequence"/>
</dbReference>
<dbReference type="InterPro" id="IPR013783">
    <property type="entry name" value="Ig-like_fold"/>
</dbReference>
<dbReference type="SUPFAM" id="SSF48239">
    <property type="entry name" value="Terpenoid cyclases/Protein prenyltransferases"/>
    <property type="match status" value="1"/>
</dbReference>
<dbReference type="InterPro" id="IPR011625">
    <property type="entry name" value="A2M_N_BRD"/>
</dbReference>
<evidence type="ECO:0000256" key="2">
    <source>
        <dbReference type="ARBA" id="ARBA00022525"/>
    </source>
</evidence>
<dbReference type="PANTHER" id="PTHR11412">
    <property type="entry name" value="MACROGLOBULIN / COMPLEMENT"/>
    <property type="match status" value="1"/>
</dbReference>
<dbReference type="InterPro" id="IPR011626">
    <property type="entry name" value="Alpha-macroglobulin_TED"/>
</dbReference>
<dbReference type="PROSITE" id="PS00477">
    <property type="entry name" value="ALPHA_2_MACROGLOBULIN"/>
    <property type="match status" value="1"/>
</dbReference>
<dbReference type="SUPFAM" id="SSF47686">
    <property type="entry name" value="Anaphylotoxins (complement system)"/>
    <property type="match status" value="1"/>
</dbReference>
<dbReference type="InterPro" id="IPR008993">
    <property type="entry name" value="TIMP-like_OB-fold"/>
</dbReference>
<dbReference type="PROSITE" id="PS01178">
    <property type="entry name" value="ANAPHYLATOXIN_2"/>
    <property type="match status" value="1"/>
</dbReference>
<dbReference type="InterPro" id="IPR008930">
    <property type="entry name" value="Terpenoid_cyclase/PrenylTrfase"/>
</dbReference>
<dbReference type="SMART" id="SM00643">
    <property type="entry name" value="C345C"/>
    <property type="match status" value="1"/>
</dbReference>
<reference evidence="7" key="1">
    <citation type="submission" date="2020-07" db="EMBL/GenBank/DDBJ databases">
        <title>Clarias magur genome sequencing, assembly and annotation.</title>
        <authorList>
            <person name="Kushwaha B."/>
            <person name="Kumar R."/>
            <person name="Das P."/>
            <person name="Joshi C.G."/>
            <person name="Kumar D."/>
            <person name="Nagpure N.S."/>
            <person name="Pandey M."/>
            <person name="Agarwal S."/>
            <person name="Srivastava S."/>
            <person name="Singh M."/>
            <person name="Sahoo L."/>
            <person name="Jayasankar P."/>
            <person name="Meher P.K."/>
            <person name="Koringa P.G."/>
            <person name="Iquebal M.A."/>
            <person name="Das S.P."/>
            <person name="Bit A."/>
            <person name="Patnaik S."/>
            <person name="Patel N."/>
            <person name="Shah T.M."/>
            <person name="Hinsu A."/>
            <person name="Jena J.K."/>
        </authorList>
    </citation>
    <scope>NUCLEOTIDE SEQUENCE</scope>
    <source>
        <strain evidence="7">CIFAMagur01</strain>
        <tissue evidence="7">Testis</tissue>
    </source>
</reference>
<feature type="non-terminal residue" evidence="7">
    <location>
        <position position="1573"/>
    </location>
</feature>
<dbReference type="Pfam" id="PF17791">
    <property type="entry name" value="MG3"/>
    <property type="match status" value="1"/>
</dbReference>
<accession>A0A8J4U4K0</accession>
<dbReference type="OrthoDB" id="6359008at2759"/>
<dbReference type="FunFam" id="2.60.40.10:FF:000155">
    <property type="entry name" value="complement C3 isoform X1"/>
    <property type="match status" value="1"/>
</dbReference>
<evidence type="ECO:0000256" key="1">
    <source>
        <dbReference type="ARBA" id="ARBA00004613"/>
    </source>
</evidence>
<dbReference type="Gene3D" id="2.40.50.120">
    <property type="match status" value="1"/>
</dbReference>
<gene>
    <name evidence="7" type="primary">C3</name>
    <name evidence="7" type="ORF">DAT39_019386</name>
</gene>
<dbReference type="InterPro" id="IPR018933">
    <property type="entry name" value="Netrin_module_non-TIMP"/>
</dbReference>
<dbReference type="SUPFAM" id="SSF50242">
    <property type="entry name" value="TIMP-like"/>
    <property type="match status" value="1"/>
</dbReference>
<dbReference type="Gene3D" id="1.50.10.20">
    <property type="match status" value="1"/>
</dbReference>
<dbReference type="Gene3D" id="2.60.120.1540">
    <property type="match status" value="1"/>
</dbReference>
<dbReference type="CDD" id="cd00017">
    <property type="entry name" value="ANATO"/>
    <property type="match status" value="1"/>
</dbReference>
<dbReference type="InterPro" id="IPR041555">
    <property type="entry name" value="MG3"/>
</dbReference>
<dbReference type="InterPro" id="IPR018081">
    <property type="entry name" value="Anaphylatoxin_comp_syst"/>
</dbReference>
<proteinExistence type="predicted"/>
<comment type="subcellular location">
    <subcellularLocation>
        <location evidence="1">Secreted</location>
    </subcellularLocation>
</comment>
<dbReference type="CDD" id="cd02896">
    <property type="entry name" value="complement_C3_C4_C5"/>
    <property type="match status" value="1"/>
</dbReference>
<dbReference type="Gene3D" id="2.20.130.20">
    <property type="match status" value="1"/>
</dbReference>
<dbReference type="Pfam" id="PF17790">
    <property type="entry name" value="MG1"/>
    <property type="match status" value="1"/>
</dbReference>
<evidence type="ECO:0000256" key="4">
    <source>
        <dbReference type="ARBA" id="ARBA00023157"/>
    </source>
</evidence>
<dbReference type="SMART" id="SM01419">
    <property type="entry name" value="Thiol-ester_cl"/>
    <property type="match status" value="1"/>
</dbReference>
<dbReference type="Gene3D" id="6.20.50.160">
    <property type="match status" value="1"/>
</dbReference>
<evidence type="ECO:0000313" key="8">
    <source>
        <dbReference type="Proteomes" id="UP000727407"/>
    </source>
</evidence>
<evidence type="ECO:0000256" key="3">
    <source>
        <dbReference type="ARBA" id="ARBA00022966"/>
    </source>
</evidence>
<dbReference type="SUPFAM" id="SSF49410">
    <property type="entry name" value="Alpha-macroglobulin receptor domain"/>
    <property type="match status" value="1"/>
</dbReference>
<dbReference type="FunFam" id="2.60.40.1940:FF:000001">
    <property type="entry name" value="Complement component C3"/>
    <property type="match status" value="1"/>
</dbReference>
<feature type="domain" description="NTR" evidence="6">
    <location>
        <begin position="1478"/>
        <end position="1573"/>
    </location>
</feature>
<evidence type="ECO:0000259" key="6">
    <source>
        <dbReference type="PROSITE" id="PS50189"/>
    </source>
</evidence>
<dbReference type="InterPro" id="IPR009048">
    <property type="entry name" value="A-macroglobulin_rcpt-bd"/>
</dbReference>
<keyword evidence="4" id="KW-1015">Disulfide bond</keyword>
<sequence>YIMSAPQILRVGSEERVLVEVQDYNAKDSMKVHVRVMNFPSKHTDLGNYLLTLDSNNKYQALVNIKIPFNEKVFNVDSDEQQYVYLTATFPGNTILEKIVMVSFQSGHLFVQTDKTIYTPESTVKYRIFAVNSRIKPVDSTVDVKIVTPEGIVVDQKHLTIRKGIVGFDFKLGNPISNGIWKIAANFKENPNRNFTADFEVKEYRLPSFEVNLTPEKSFFYADDEKFSVYIKAKYLFGETVEGSAFVVFGVFDGNNKRSIQSSLNRVDITKGEGTAELKREQICQTFPDIKEIIGHTLYISVSVLTESGSEMVEAERRGIHIVTSPYTIHFTRTPKYFKPGMPFNLMVYVVNPDETPAKKVDLLLTVSDSSQEGKTMENGMAMFTVNTKQTETELKITVKTNDEKLQSRAGAQAENSLTAHAYASIPGSTNYLHISLPTEELMIEKQFSALMNIHTSQTKHEISYMILSKGQIVSTSKLDRVDNRVMGEQFSITKDMLPSFRMLAYYHVGNSEVVADSIWVDVKDTCIGKLQVEIDDPHPAYAPNDLIKLKLTASPQSNVYLVAVDKGVYVLNNKNRLTQTKIWDSIEDHDIGCTAGSGKDSMGVFYDAGLLFVSNTQISTADRRETSCAPPKRQRRAITKSQLLNKLVSEYNATMKQCCRDGMVGNFLGYTCERRSEYIVDGAECRKAFLNCCQKLADLKKDAVQGELHLARSEEIEVNELSDEIISRSNFPESWMWDKVEIPNCEANKKCDPVKIDRNLPESITTWMITAVGISDDDGICVADPYVVIVKKDFFVDLKLPYSAAVNEQIEIKAVIHNLQNTQLKKVFVEIKEIREICSMASFREKYRTTVSIDPKSSRAVPFVIIPVKAGQFEVEVKVISLDPQRTDGVKKKLKVVPQGVQTTTGEVTLILEPERYGGQQRSEFKRPFLDNQMPDTVAHTYIAVRGRPLAQMINEALSGKGLERLIKQPSGCAEQNLMAMVLPLITTHYLDKTNQWNDVGVDKRTEALKHIKTGYVTELNYRIKDSSFSFGTQKGSTWLTAYVVKMFSLANDLIDLKDLRTVICDAVNWLITKAQSSDGMFFEVTHATSSAMAGRSSDLTVTSFVLIALQEGHQICHEKIPMLSQHMRKAASYIENNIRNTDDPYAVAMASCALANAGMLDSDLLFKFTSSDRSHWPVRESHLFTLEATGYALLALLEVRDFERAKLLVQWLKSNQEFIGGYHSTQSTAVVFQAIAKYMIAKPPSNEGSLSVIVSSTAKDTAFKGSFSRMDKSLLRSYKFVANGDLTVTASGKGEGSISVVTLYYTKPGENDTKCNKFDLDVKMIRNRTASYKDAEATYTIVIETKFLDETRNATMTILDIGMLTGFIVDTDDLKNLMEKKDRYIQSFELNKQLSERGSLIIYLDKVSNEYKERIAFRVHMVLKVGVPQPAAVMVYEYYSKENTCVKFYDPHMQKTSGSLYVLCPTEVCSCAESNCPRLKEPEVPEERERNKEACHSMDFIYKATLEMVTRLGSTDVYTFTIIKIIKDGTDKNVLNDLRDFYAHTLCKDKLGLKEGKDYLIMGPEPEPIGK</sequence>
<dbReference type="Pfam" id="PF07703">
    <property type="entry name" value="A2M_BRD"/>
    <property type="match status" value="1"/>
</dbReference>
<dbReference type="InterPro" id="IPR050473">
    <property type="entry name" value="A2M/Complement_sys"/>
</dbReference>
<evidence type="ECO:0000259" key="5">
    <source>
        <dbReference type="PROSITE" id="PS01178"/>
    </source>
</evidence>
<organism evidence="7 8">
    <name type="scientific">Clarias magur</name>
    <name type="common">Asian catfish</name>
    <name type="synonym">Macropteronotus magur</name>
    <dbReference type="NCBI Taxonomy" id="1594786"/>
    <lineage>
        <taxon>Eukaryota</taxon>
        <taxon>Metazoa</taxon>
        <taxon>Chordata</taxon>
        <taxon>Craniata</taxon>
        <taxon>Vertebrata</taxon>
        <taxon>Euteleostomi</taxon>
        <taxon>Actinopterygii</taxon>
        <taxon>Neopterygii</taxon>
        <taxon>Teleostei</taxon>
        <taxon>Ostariophysi</taxon>
        <taxon>Siluriformes</taxon>
        <taxon>Clariidae</taxon>
        <taxon>Clarias</taxon>
    </lineage>
</organism>
<dbReference type="SMART" id="SM00104">
    <property type="entry name" value="ANATO"/>
    <property type="match status" value="1"/>
</dbReference>
<dbReference type="EMBL" id="QNUK01000635">
    <property type="protein sequence ID" value="KAF5890919.1"/>
    <property type="molecule type" value="Genomic_DNA"/>
</dbReference>
<dbReference type="PANTHER" id="PTHR11412:SF81">
    <property type="entry name" value="COMPLEMENT C3"/>
    <property type="match status" value="1"/>
</dbReference>
<dbReference type="GO" id="GO:0005615">
    <property type="term" value="C:extracellular space"/>
    <property type="evidence" value="ECO:0007669"/>
    <property type="project" value="InterPro"/>
</dbReference>
<dbReference type="SMART" id="SM01360">
    <property type="entry name" value="A2M"/>
    <property type="match status" value="1"/>
</dbReference>
<dbReference type="InterPro" id="IPR019742">
    <property type="entry name" value="MacrogloblnA2_CS"/>
</dbReference>
<keyword evidence="8" id="KW-1185">Reference proteome</keyword>
<dbReference type="InterPro" id="IPR041425">
    <property type="entry name" value="C3/4/5_MG1"/>
</dbReference>
<keyword evidence="2" id="KW-0964">Secreted</keyword>
<dbReference type="SMART" id="SM01361">
    <property type="entry name" value="A2M_recep"/>
    <property type="match status" value="1"/>
</dbReference>
<dbReference type="Pfam" id="PF07678">
    <property type="entry name" value="TED_complement"/>
    <property type="match status" value="1"/>
</dbReference>
<dbReference type="Gene3D" id="2.60.40.1940">
    <property type="match status" value="1"/>
</dbReference>
<evidence type="ECO:0000313" key="7">
    <source>
        <dbReference type="EMBL" id="KAF5890919.1"/>
    </source>
</evidence>
<comment type="caution">
    <text evidence="7">The sequence shown here is derived from an EMBL/GenBank/DDBJ whole genome shotgun (WGS) entry which is preliminary data.</text>
</comment>
<dbReference type="Gene3D" id="1.20.91.20">
    <property type="entry name" value="Anaphylotoxins (complement system)"/>
    <property type="match status" value="1"/>
</dbReference>
<dbReference type="SMART" id="SM01359">
    <property type="entry name" value="A2M_N_2"/>
    <property type="match status" value="1"/>
</dbReference>
<dbReference type="InterPro" id="IPR000020">
    <property type="entry name" value="Anaphylatoxin/fibulin"/>
</dbReference>
<dbReference type="GO" id="GO:0004866">
    <property type="term" value="F:endopeptidase inhibitor activity"/>
    <property type="evidence" value="ECO:0007669"/>
    <property type="project" value="InterPro"/>
</dbReference>
<dbReference type="InterPro" id="IPR036595">
    <property type="entry name" value="A-macroglobulin_rcpt-bd_sf"/>
</dbReference>
<feature type="domain" description="Anaphylatoxin-like" evidence="5">
    <location>
        <begin position="659"/>
        <end position="694"/>
    </location>
</feature>
<dbReference type="InterPro" id="IPR001134">
    <property type="entry name" value="Netrin_domain"/>
</dbReference>
<dbReference type="PROSITE" id="PS50189">
    <property type="entry name" value="NTR"/>
    <property type="match status" value="1"/>
</dbReference>
<dbReference type="Gene3D" id="2.60.40.690">
    <property type="entry name" value="Alpha-macroglobulin, receptor-binding domain"/>
    <property type="match status" value="1"/>
</dbReference>
<dbReference type="Pfam" id="PF17789">
    <property type="entry name" value="MG4"/>
    <property type="match status" value="1"/>
</dbReference>
<dbReference type="Pfam" id="PF00207">
    <property type="entry name" value="A2M"/>
    <property type="match status" value="1"/>
</dbReference>
<dbReference type="Pfam" id="PF01759">
    <property type="entry name" value="NTR"/>
    <property type="match status" value="1"/>
</dbReference>
<protein>
    <submittedName>
        <fullName evidence="7">Complement C3-like</fullName>
    </submittedName>
</protein>
<dbReference type="Gene3D" id="2.60.40.1930">
    <property type="match status" value="3"/>
</dbReference>
<dbReference type="InterPro" id="IPR001599">
    <property type="entry name" value="Macroglobln_a2"/>
</dbReference>
<feature type="non-terminal residue" evidence="7">
    <location>
        <position position="1"/>
    </location>
</feature>
<dbReference type="InterPro" id="IPR040839">
    <property type="entry name" value="MG4"/>
</dbReference>
<dbReference type="Pfam" id="PF01821">
    <property type="entry name" value="ANATO"/>
    <property type="match status" value="1"/>
</dbReference>
<name>A0A8J4U4K0_CLAMG</name>
<dbReference type="Gene3D" id="2.60.40.10">
    <property type="entry name" value="Immunoglobulins"/>
    <property type="match status" value="2"/>
</dbReference>
<dbReference type="Pfam" id="PF01835">
    <property type="entry name" value="MG2"/>
    <property type="match status" value="1"/>
</dbReference>